<evidence type="ECO:0000313" key="3">
    <source>
        <dbReference type="Proteomes" id="UP000254893"/>
    </source>
</evidence>
<protein>
    <submittedName>
        <fullName evidence="2">Uncharacterized protein</fullName>
    </submittedName>
</protein>
<gene>
    <name evidence="2" type="ORF">NCTC11388_01330</name>
</gene>
<dbReference type="AlphaFoldDB" id="A0A380BMP1"/>
<dbReference type="RefSeq" id="WP_115169548.1">
    <property type="nucleotide sequence ID" value="NZ_UGYW01000002.1"/>
</dbReference>
<dbReference type="EMBL" id="UGYW01000002">
    <property type="protein sequence ID" value="SUJ03909.1"/>
    <property type="molecule type" value="Genomic_DNA"/>
</dbReference>
<feature type="chain" id="PRO_5017044780" evidence="1">
    <location>
        <begin position="28"/>
        <end position="120"/>
    </location>
</feature>
<proteinExistence type="predicted"/>
<organism evidence="2 3">
    <name type="scientific">Sphingobacterium spiritivorum</name>
    <name type="common">Flavobacterium spiritivorum</name>
    <dbReference type="NCBI Taxonomy" id="258"/>
    <lineage>
        <taxon>Bacteria</taxon>
        <taxon>Pseudomonadati</taxon>
        <taxon>Bacteroidota</taxon>
        <taxon>Sphingobacteriia</taxon>
        <taxon>Sphingobacteriales</taxon>
        <taxon>Sphingobacteriaceae</taxon>
        <taxon>Sphingobacterium</taxon>
    </lineage>
</organism>
<sequence length="120" mass="13646">MNKSISIYLVSSILCIFLLFVSHICSAQSAIEEAEIRYKKAVPESTEQLMLAGKYAQTLFFNNRQEEAFRLLEKNIRVAEKKKDGQYAAYLNSIAAMNSRILNNKTASDQYIKKAKTPCQ</sequence>
<reference evidence="2 3" key="1">
    <citation type="submission" date="2018-06" db="EMBL/GenBank/DDBJ databases">
        <authorList>
            <consortium name="Pathogen Informatics"/>
            <person name="Doyle S."/>
        </authorList>
    </citation>
    <scope>NUCLEOTIDE SEQUENCE [LARGE SCALE GENOMIC DNA]</scope>
    <source>
        <strain evidence="2 3">NCTC11388</strain>
    </source>
</reference>
<evidence type="ECO:0000313" key="2">
    <source>
        <dbReference type="EMBL" id="SUJ03909.1"/>
    </source>
</evidence>
<name>A0A380BMP1_SPHSI</name>
<accession>A0A380BMP1</accession>
<evidence type="ECO:0000256" key="1">
    <source>
        <dbReference type="SAM" id="SignalP"/>
    </source>
</evidence>
<feature type="signal peptide" evidence="1">
    <location>
        <begin position="1"/>
        <end position="27"/>
    </location>
</feature>
<dbReference type="Proteomes" id="UP000254893">
    <property type="component" value="Unassembled WGS sequence"/>
</dbReference>
<keyword evidence="1" id="KW-0732">Signal</keyword>